<dbReference type="SMART" id="SM00856">
    <property type="entry name" value="PMEI"/>
    <property type="match status" value="1"/>
</dbReference>
<dbReference type="EMBL" id="JAFEMO010000013">
    <property type="protein sequence ID" value="KAH7549568.1"/>
    <property type="molecule type" value="Genomic_DNA"/>
</dbReference>
<dbReference type="Proteomes" id="UP000827721">
    <property type="component" value="Unassembled WGS sequence"/>
</dbReference>
<dbReference type="SUPFAM" id="SSF101148">
    <property type="entry name" value="Plant invertase/pectin methylesterase inhibitor"/>
    <property type="match status" value="1"/>
</dbReference>
<dbReference type="PANTHER" id="PTHR31080">
    <property type="entry name" value="PECTINESTERASE INHIBITOR-LIKE"/>
    <property type="match status" value="1"/>
</dbReference>
<protein>
    <recommendedName>
        <fullName evidence="4">Pectinesterase inhibitor domain-containing protein</fullName>
    </recommendedName>
</protein>
<comment type="similarity">
    <text evidence="2">Belongs to the PMEI family.</text>
</comment>
<dbReference type="InterPro" id="IPR051955">
    <property type="entry name" value="PME_Inhibitor"/>
</dbReference>
<reference evidence="5 6" key="1">
    <citation type="submission" date="2021-02" db="EMBL/GenBank/DDBJ databases">
        <title>Plant Genome Project.</title>
        <authorList>
            <person name="Zhang R.-G."/>
        </authorList>
    </citation>
    <scope>NUCLEOTIDE SEQUENCE [LARGE SCALE GENOMIC DNA]</scope>
    <source>
        <tissue evidence="5">Leaves</tissue>
    </source>
</reference>
<dbReference type="Pfam" id="PF04043">
    <property type="entry name" value="PMEI"/>
    <property type="match status" value="1"/>
</dbReference>
<dbReference type="PANTHER" id="PTHR31080:SF118">
    <property type="entry name" value="PECTINESTERASE INHIBITOR 10"/>
    <property type="match status" value="1"/>
</dbReference>
<evidence type="ECO:0000256" key="2">
    <source>
        <dbReference type="ARBA" id="ARBA00038471"/>
    </source>
</evidence>
<comment type="caution">
    <text evidence="5">The sequence shown here is derived from an EMBL/GenBank/DDBJ whole genome shotgun (WGS) entry which is preliminary data.</text>
</comment>
<dbReference type="Gene3D" id="1.20.140.40">
    <property type="entry name" value="Invertase/pectin methylesterase inhibitor family protein"/>
    <property type="match status" value="1"/>
</dbReference>
<keyword evidence="1 3" id="KW-0732">Signal</keyword>
<evidence type="ECO:0000313" key="5">
    <source>
        <dbReference type="EMBL" id="KAH7549568.1"/>
    </source>
</evidence>
<dbReference type="NCBIfam" id="TIGR01614">
    <property type="entry name" value="PME_inhib"/>
    <property type="match status" value="1"/>
</dbReference>
<feature type="chain" id="PRO_5046379465" description="Pectinesterase inhibitor domain-containing protein" evidence="3">
    <location>
        <begin position="25"/>
        <end position="205"/>
    </location>
</feature>
<evidence type="ECO:0000259" key="4">
    <source>
        <dbReference type="SMART" id="SM00856"/>
    </source>
</evidence>
<dbReference type="InterPro" id="IPR035513">
    <property type="entry name" value="Invertase/methylesterase_inhib"/>
</dbReference>
<dbReference type="CDD" id="cd15798">
    <property type="entry name" value="PMEI-like_3"/>
    <property type="match status" value="1"/>
</dbReference>
<gene>
    <name evidence="5" type="ORF">JRO89_XS13G0050900</name>
</gene>
<evidence type="ECO:0000313" key="6">
    <source>
        <dbReference type="Proteomes" id="UP000827721"/>
    </source>
</evidence>
<organism evidence="5 6">
    <name type="scientific">Xanthoceras sorbifolium</name>
    <dbReference type="NCBI Taxonomy" id="99658"/>
    <lineage>
        <taxon>Eukaryota</taxon>
        <taxon>Viridiplantae</taxon>
        <taxon>Streptophyta</taxon>
        <taxon>Embryophyta</taxon>
        <taxon>Tracheophyta</taxon>
        <taxon>Spermatophyta</taxon>
        <taxon>Magnoliopsida</taxon>
        <taxon>eudicotyledons</taxon>
        <taxon>Gunneridae</taxon>
        <taxon>Pentapetalae</taxon>
        <taxon>rosids</taxon>
        <taxon>malvids</taxon>
        <taxon>Sapindales</taxon>
        <taxon>Sapindaceae</taxon>
        <taxon>Xanthoceroideae</taxon>
        <taxon>Xanthoceras</taxon>
    </lineage>
</organism>
<accession>A0ABQ8H6M0</accession>
<feature type="domain" description="Pectinesterase inhibitor" evidence="4">
    <location>
        <begin position="36"/>
        <end position="193"/>
    </location>
</feature>
<keyword evidence="6" id="KW-1185">Reference proteome</keyword>
<dbReference type="InterPro" id="IPR006501">
    <property type="entry name" value="Pectinesterase_inhib_dom"/>
</dbReference>
<evidence type="ECO:0000256" key="1">
    <source>
        <dbReference type="ARBA" id="ARBA00022729"/>
    </source>
</evidence>
<feature type="signal peptide" evidence="3">
    <location>
        <begin position="1"/>
        <end position="24"/>
    </location>
</feature>
<sequence length="205" mass="22600">MEGSFAHALVALLMFFMFSTNTVSSTVTTSTLDSETNIEYIKTSCSATIYPRLCYHSLSIYASDIKTNPKVLASTALNITLKATKSTARMMIKMSKIHGLMPKEAAAAMADCIEVIGDSVDELQQSIEELGHVRNSNFWLTMNDIETWVSAALTDEDTCMDGFQGKAMNANVKTLIRRHIVRVVHYTSNALSLINRYASKNLASP</sequence>
<name>A0ABQ8H6M0_9ROSI</name>
<evidence type="ECO:0000256" key="3">
    <source>
        <dbReference type="SAM" id="SignalP"/>
    </source>
</evidence>
<proteinExistence type="inferred from homology"/>